<accession>A0A377ADY5</accession>
<reference evidence="1 2" key="1">
    <citation type="submission" date="2018-06" db="EMBL/GenBank/DDBJ databases">
        <authorList>
            <consortium name="Pathogen Informatics"/>
            <person name="Doyle S."/>
        </authorList>
    </citation>
    <scope>NUCLEOTIDE SEQUENCE [LARGE SCALE GENOMIC DNA]</scope>
    <source>
        <strain evidence="1 2">NCTC8179</strain>
    </source>
</reference>
<sequence>MTSISLKRNLIEPVSFQPSDDWPQGEESFNDIFNRIKKEHLTLRSYEWLLYGNDCSTLLDRGDATLNKESVHLVLFVESYAELF</sequence>
<proteinExistence type="predicted"/>
<gene>
    <name evidence="1" type="ORF">NCTC8179_06351</name>
</gene>
<protein>
    <submittedName>
        <fullName evidence="1">T3SS component</fullName>
    </submittedName>
</protein>
<organism evidence="1 2">
    <name type="scientific">Escherichia coli</name>
    <dbReference type="NCBI Taxonomy" id="562"/>
    <lineage>
        <taxon>Bacteria</taxon>
        <taxon>Pseudomonadati</taxon>
        <taxon>Pseudomonadota</taxon>
        <taxon>Gammaproteobacteria</taxon>
        <taxon>Enterobacterales</taxon>
        <taxon>Enterobacteriaceae</taxon>
        <taxon>Escherichia</taxon>
    </lineage>
</organism>
<dbReference type="AlphaFoldDB" id="A0A377ADY5"/>
<name>A0A377ADY5_ECOLX</name>
<dbReference type="EMBL" id="UGEB01000001">
    <property type="protein sequence ID" value="STL07036.1"/>
    <property type="molecule type" value="Genomic_DNA"/>
</dbReference>
<dbReference type="Proteomes" id="UP000255543">
    <property type="component" value="Unassembled WGS sequence"/>
</dbReference>
<evidence type="ECO:0000313" key="1">
    <source>
        <dbReference type="EMBL" id="STL07036.1"/>
    </source>
</evidence>
<evidence type="ECO:0000313" key="2">
    <source>
        <dbReference type="Proteomes" id="UP000255543"/>
    </source>
</evidence>